<keyword evidence="7" id="KW-0788">Thiol protease</keyword>
<evidence type="ECO:0000256" key="7">
    <source>
        <dbReference type="ARBA" id="ARBA00022807"/>
    </source>
</evidence>
<accession>A0A4Y2FN82</accession>
<feature type="domain" description="Peptidase C54 catalytic" evidence="12">
    <location>
        <begin position="48"/>
        <end position="347"/>
    </location>
</feature>
<evidence type="ECO:0000313" key="14">
    <source>
        <dbReference type="Proteomes" id="UP000499080"/>
    </source>
</evidence>
<dbReference type="GO" id="GO:0015031">
    <property type="term" value="P:protein transport"/>
    <property type="evidence" value="ECO:0007669"/>
    <property type="project" value="UniProtKB-KW"/>
</dbReference>
<comment type="function">
    <text evidence="11">Cysteine protease that plays a key role in autophagy by mediating both proteolytic activation and delipidation of ATG8 family proteins.</text>
</comment>
<dbReference type="GO" id="GO:0004197">
    <property type="term" value="F:cysteine-type endopeptidase activity"/>
    <property type="evidence" value="ECO:0007669"/>
    <property type="project" value="TreeGrafter"/>
</dbReference>
<evidence type="ECO:0000256" key="8">
    <source>
        <dbReference type="ARBA" id="ARBA00022927"/>
    </source>
</evidence>
<dbReference type="GO" id="GO:0016485">
    <property type="term" value="P:protein processing"/>
    <property type="evidence" value="ECO:0007669"/>
    <property type="project" value="TreeGrafter"/>
</dbReference>
<dbReference type="PANTHER" id="PTHR22624:SF49">
    <property type="entry name" value="CYSTEINE PROTEASE"/>
    <property type="match status" value="1"/>
</dbReference>
<evidence type="ECO:0000256" key="11">
    <source>
        <dbReference type="RuleBase" id="RU363115"/>
    </source>
</evidence>
<dbReference type="GO" id="GO:0005737">
    <property type="term" value="C:cytoplasm"/>
    <property type="evidence" value="ECO:0007669"/>
    <property type="project" value="UniProtKB-SubCell"/>
</dbReference>
<dbReference type="Proteomes" id="UP000499080">
    <property type="component" value="Unassembled WGS sequence"/>
</dbReference>
<protein>
    <recommendedName>
        <fullName evidence="11">Cysteine protease</fullName>
        <ecNumber evidence="11">3.4.22.-</ecNumber>
    </recommendedName>
</protein>
<keyword evidence="5 11" id="KW-0645">Protease</keyword>
<keyword evidence="9 11" id="KW-0072">Autophagy</keyword>
<keyword evidence="6 11" id="KW-0378">Hydrolase</keyword>
<dbReference type="GO" id="GO:0035973">
    <property type="term" value="P:aggrephagy"/>
    <property type="evidence" value="ECO:0007669"/>
    <property type="project" value="TreeGrafter"/>
</dbReference>
<evidence type="ECO:0000313" key="13">
    <source>
        <dbReference type="EMBL" id="GBM41958.1"/>
    </source>
</evidence>
<evidence type="ECO:0000256" key="5">
    <source>
        <dbReference type="ARBA" id="ARBA00022670"/>
    </source>
</evidence>
<dbReference type="EMBL" id="BGPR01000980">
    <property type="protein sequence ID" value="GBM41958.1"/>
    <property type="molecule type" value="Genomic_DNA"/>
</dbReference>
<evidence type="ECO:0000256" key="3">
    <source>
        <dbReference type="ARBA" id="ARBA00022448"/>
    </source>
</evidence>
<comment type="subcellular location">
    <subcellularLocation>
        <location evidence="1 11">Cytoplasm</location>
    </subcellularLocation>
</comment>
<keyword evidence="14" id="KW-1185">Reference proteome</keyword>
<keyword evidence="4 11" id="KW-0963">Cytoplasm</keyword>
<evidence type="ECO:0000256" key="2">
    <source>
        <dbReference type="ARBA" id="ARBA00010958"/>
    </source>
</evidence>
<dbReference type="InterPro" id="IPR046792">
    <property type="entry name" value="Peptidase_C54_cat"/>
</dbReference>
<evidence type="ECO:0000256" key="6">
    <source>
        <dbReference type="ARBA" id="ARBA00022801"/>
    </source>
</evidence>
<evidence type="ECO:0000256" key="9">
    <source>
        <dbReference type="ARBA" id="ARBA00023006"/>
    </source>
</evidence>
<comment type="similarity">
    <text evidence="2 11">Belongs to the peptidase C54 family.</text>
</comment>
<dbReference type="Pfam" id="PF03416">
    <property type="entry name" value="Peptidase_C54"/>
    <property type="match status" value="1"/>
</dbReference>
<keyword evidence="3" id="KW-0813">Transport</keyword>
<dbReference type="EC" id="3.4.22.-" evidence="11"/>
<evidence type="ECO:0000256" key="10">
    <source>
        <dbReference type="ARBA" id="ARBA00029362"/>
    </source>
</evidence>
<dbReference type="InterPro" id="IPR038765">
    <property type="entry name" value="Papain-like_cys_pep_sf"/>
</dbReference>
<evidence type="ECO:0000256" key="1">
    <source>
        <dbReference type="ARBA" id="ARBA00004496"/>
    </source>
</evidence>
<dbReference type="GO" id="GO:0034727">
    <property type="term" value="P:piecemeal microautophagy of the nucleus"/>
    <property type="evidence" value="ECO:0007669"/>
    <property type="project" value="TreeGrafter"/>
</dbReference>
<dbReference type="OrthoDB" id="2960936at2759"/>
<dbReference type="GO" id="GO:0019786">
    <property type="term" value="F:protein-phosphatidylethanolamide deconjugating activity"/>
    <property type="evidence" value="ECO:0007669"/>
    <property type="project" value="InterPro"/>
</dbReference>
<gene>
    <name evidence="13" type="primary">Atg4b_0</name>
    <name evidence="13" type="ORF">AVEN_112118_1</name>
</gene>
<evidence type="ECO:0000256" key="4">
    <source>
        <dbReference type="ARBA" id="ARBA00022490"/>
    </source>
</evidence>
<comment type="catalytic activity">
    <reaction evidence="10">
        <text>[protein]-C-terminal L-amino acid-glycyl-phosphatidylethanolamide + H2O = [protein]-C-terminal L-amino acid-glycine + a 1,2-diacyl-sn-glycero-3-phosphoethanolamine</text>
        <dbReference type="Rhea" id="RHEA:67548"/>
        <dbReference type="Rhea" id="RHEA-COMP:17323"/>
        <dbReference type="Rhea" id="RHEA-COMP:17324"/>
        <dbReference type="ChEBI" id="CHEBI:15377"/>
        <dbReference type="ChEBI" id="CHEBI:64612"/>
        <dbReference type="ChEBI" id="CHEBI:172940"/>
        <dbReference type="ChEBI" id="CHEBI:172941"/>
    </reaction>
    <physiologicalReaction direction="left-to-right" evidence="10">
        <dbReference type="Rhea" id="RHEA:67549"/>
    </physiologicalReaction>
</comment>
<sequence length="417" mass="47717">MELYNFFSGANGQSASIIAKKDFNDFPPTFDNIWILGKKYHALHDLEDLRTVVRSKIWFSYRSGFPPIGGTGPKTDKYWGCMLRCGQMVMAEALICRHLGRGWAWNAIDPVYMDILKMFQDRKDSPYSIHQIAQMGVSEGKAIGQWFGPNTVAQVLRKLSVYDKWSSMAVHVATNSTVIQSDIRALCHYQPSSPTPSPYLKSYQTIWYTDCVDQSCPRWQAASLTNTDSVSWRPMLLFIPLRLGLSTFNPIYSKCIKNTFTMKQSLGILGGRPRHAVWFIGYTGNELICLDPHVTQPTVDLEDKFDDSSHHLPLGGSKRMHISDIDPSVALCFYFDSEEDFEDWCQEVNKLIVPEKQPLFELIDDRPRHWPPLEMRPDLNCSNCSLEYYFVEQESNADISDEDFESVESLVCLPKNK</sequence>
<keyword evidence="8 11" id="KW-0653">Protein transport</keyword>
<dbReference type="GO" id="GO:0000045">
    <property type="term" value="P:autophagosome assembly"/>
    <property type="evidence" value="ECO:0007669"/>
    <property type="project" value="TreeGrafter"/>
</dbReference>
<evidence type="ECO:0000259" key="12">
    <source>
        <dbReference type="Pfam" id="PF03416"/>
    </source>
</evidence>
<reference evidence="13 14" key="1">
    <citation type="journal article" date="2019" name="Sci. Rep.">
        <title>Orb-weaving spider Araneus ventricosus genome elucidates the spidroin gene catalogue.</title>
        <authorList>
            <person name="Kono N."/>
            <person name="Nakamura H."/>
            <person name="Ohtoshi R."/>
            <person name="Moran D.A.P."/>
            <person name="Shinohara A."/>
            <person name="Yoshida Y."/>
            <person name="Fujiwara M."/>
            <person name="Mori M."/>
            <person name="Tomita M."/>
            <person name="Arakawa K."/>
        </authorList>
    </citation>
    <scope>NUCLEOTIDE SEQUENCE [LARGE SCALE GENOMIC DNA]</scope>
</reference>
<dbReference type="PANTHER" id="PTHR22624">
    <property type="entry name" value="CYSTEINE PROTEASE ATG4"/>
    <property type="match status" value="1"/>
</dbReference>
<dbReference type="AlphaFoldDB" id="A0A4Y2FN82"/>
<organism evidence="13 14">
    <name type="scientific">Araneus ventricosus</name>
    <name type="common">Orbweaver spider</name>
    <name type="synonym">Epeira ventricosa</name>
    <dbReference type="NCBI Taxonomy" id="182803"/>
    <lineage>
        <taxon>Eukaryota</taxon>
        <taxon>Metazoa</taxon>
        <taxon>Ecdysozoa</taxon>
        <taxon>Arthropoda</taxon>
        <taxon>Chelicerata</taxon>
        <taxon>Arachnida</taxon>
        <taxon>Araneae</taxon>
        <taxon>Araneomorphae</taxon>
        <taxon>Entelegynae</taxon>
        <taxon>Araneoidea</taxon>
        <taxon>Araneidae</taxon>
        <taxon>Araneus</taxon>
    </lineage>
</organism>
<comment type="caution">
    <text evidence="13">The sequence shown here is derived from an EMBL/GenBank/DDBJ whole genome shotgun (WGS) entry which is preliminary data.</text>
</comment>
<dbReference type="GO" id="GO:0000423">
    <property type="term" value="P:mitophagy"/>
    <property type="evidence" value="ECO:0007669"/>
    <property type="project" value="TreeGrafter"/>
</dbReference>
<name>A0A4Y2FN82_ARAVE</name>
<dbReference type="InterPro" id="IPR005078">
    <property type="entry name" value="Peptidase_C54"/>
</dbReference>
<dbReference type="SUPFAM" id="SSF54001">
    <property type="entry name" value="Cysteine proteinases"/>
    <property type="match status" value="1"/>
</dbReference>
<proteinExistence type="inferred from homology"/>